<dbReference type="InterPro" id="IPR000590">
    <property type="entry name" value="HMG_CoA_synt_AS"/>
</dbReference>
<evidence type="ECO:0000256" key="5">
    <source>
        <dbReference type="RuleBase" id="RU364071"/>
    </source>
</evidence>
<comment type="function">
    <text evidence="5">Catalyzes the condensation of acetyl-CoA with acetoacetyl-CoA to form HMG-CoA.</text>
</comment>
<sequence length="473" mass="50860">MAGRPEHVGILALEVYFPASRVLQAALEAHDGVSAGKYTIGLGQDAMAFCSDNEDVISMSLTVVQNLLDKYGVDPAQIGRLDVGSETVIDKCKSIKTCLMPLFEACGNEDVEGVDSCNACYGGTAALLNVVNWIESTAWDGRYGLVVAADSAVYAAGNARPTGGAGAVAMLIGPDAPLPLDRSLTATHMAHTYDFYKPKLASEYPVVDGKLTQTCYLSALDKCYTRLAAKYEKRHSGEAFSLEHVGYVCFHSPYNKLVQKSYARLVYQDFSRGAGPPDVQAALAPFKDVTLEASYTDRDLEKAAVAASRAGYGQRVAAGTLIPKQTGNMYTASLYNSLASVLHTTRGAIPAGTRFLLFSYGSGLAATLFALTARDTAGKFSLPGIVERLDIEGRFAARTTVEPAEFASTLELMERRYGANDFVPEAQTDCLYPGTYYLTKVDDLYRRFYACKTGRKLEGDLIANGGTSLQNGH</sequence>
<dbReference type="Pfam" id="PF01154">
    <property type="entry name" value="HMG_CoA_synt_N"/>
    <property type="match status" value="1"/>
</dbReference>
<gene>
    <name evidence="8" type="ORF">KFL_006470010</name>
</gene>
<evidence type="ECO:0000313" key="8">
    <source>
        <dbReference type="EMBL" id="GAQ90489.1"/>
    </source>
</evidence>
<protein>
    <recommendedName>
        <fullName evidence="5">Hydroxymethylglutaryl-CoA synthase</fullName>
        <shortName evidence="5">HMG-CoA synthase</shortName>
        <ecNumber evidence="5">2.3.3.10</ecNumber>
    </recommendedName>
    <alternativeName>
        <fullName evidence="5">3-hydroxy-3-methylglutaryl coenzyme A synthase</fullName>
    </alternativeName>
</protein>
<feature type="binding site" evidence="4">
    <location>
        <position position="256"/>
    </location>
    <ligand>
        <name>CoA</name>
        <dbReference type="ChEBI" id="CHEBI:57287"/>
    </ligand>
</feature>
<evidence type="ECO:0000256" key="3">
    <source>
        <dbReference type="PIRSR" id="PIRSR610122-1"/>
    </source>
</evidence>
<evidence type="ECO:0000256" key="4">
    <source>
        <dbReference type="PIRSR" id="PIRSR610122-2"/>
    </source>
</evidence>
<comment type="similarity">
    <text evidence="1 5">Belongs to the thiolase-like superfamily. HMG-CoA synthase family.</text>
</comment>
<feature type="domain" description="Hydroxymethylglutaryl-coenzyme A synthase C-terminal" evidence="7">
    <location>
        <begin position="179"/>
        <end position="452"/>
    </location>
</feature>
<dbReference type="InterPro" id="IPR013528">
    <property type="entry name" value="HMG_CoA_synth_N"/>
</dbReference>
<dbReference type="NCBIfam" id="TIGR01833">
    <property type="entry name" value="HMG-CoA-S_euk"/>
    <property type="match status" value="1"/>
</dbReference>
<feature type="active site" description="Proton donor/acceptor" evidence="3">
    <location>
        <position position="251"/>
    </location>
</feature>
<dbReference type="EC" id="2.3.3.10" evidence="5"/>
<dbReference type="AlphaFoldDB" id="A0A1Y1IM14"/>
<keyword evidence="5" id="KW-0752">Steroid biosynthesis</keyword>
<dbReference type="PANTHER" id="PTHR43323:SF2">
    <property type="entry name" value="HYDROXYMETHYLGLUTARYL-COA SYNTHASE"/>
    <property type="match status" value="1"/>
</dbReference>
<dbReference type="GO" id="GO:0006084">
    <property type="term" value="P:acetyl-CoA metabolic process"/>
    <property type="evidence" value="ECO:0000318"/>
    <property type="project" value="GO_Central"/>
</dbReference>
<keyword evidence="5" id="KW-1207">Sterol metabolism</keyword>
<keyword evidence="5" id="KW-0444">Lipid biosynthesis</keyword>
<comment type="catalytic activity">
    <reaction evidence="5">
        <text>acetoacetyl-CoA + acetyl-CoA + H2O = (3S)-3-hydroxy-3-methylglutaryl-CoA + CoA + H(+)</text>
        <dbReference type="Rhea" id="RHEA:10188"/>
        <dbReference type="ChEBI" id="CHEBI:15377"/>
        <dbReference type="ChEBI" id="CHEBI:15378"/>
        <dbReference type="ChEBI" id="CHEBI:43074"/>
        <dbReference type="ChEBI" id="CHEBI:57286"/>
        <dbReference type="ChEBI" id="CHEBI:57287"/>
        <dbReference type="ChEBI" id="CHEBI:57288"/>
        <dbReference type="EC" id="2.3.3.10"/>
    </reaction>
</comment>
<evidence type="ECO:0000313" key="9">
    <source>
        <dbReference type="Proteomes" id="UP000054558"/>
    </source>
</evidence>
<dbReference type="STRING" id="105231.A0A1Y1IM14"/>
<feature type="binding site" evidence="4">
    <location>
        <position position="158"/>
    </location>
    <ligand>
        <name>CoA</name>
        <dbReference type="ChEBI" id="CHEBI:57287"/>
    </ligand>
</feature>
<dbReference type="SUPFAM" id="SSF53901">
    <property type="entry name" value="Thiolase-like"/>
    <property type="match status" value="2"/>
</dbReference>
<feature type="active site" description="Proton donor/acceptor" evidence="3">
    <location>
        <position position="86"/>
    </location>
</feature>
<dbReference type="FunFam" id="3.40.47.10:FF:000008">
    <property type="entry name" value="3-hydroxy-3-methylglutaryl coenzyme A synthase"/>
    <property type="match status" value="1"/>
</dbReference>
<dbReference type="GO" id="GO:0016126">
    <property type="term" value="P:sterol biosynthetic process"/>
    <property type="evidence" value="ECO:0007669"/>
    <property type="project" value="UniProtKB-KW"/>
</dbReference>
<comment type="pathway">
    <text evidence="5">Metabolic intermediate biosynthesis; (R)-mevalonate biosynthesis; (R)-mevalonate from acetyl-CoA: step 2/3.</text>
</comment>
<reference evidence="8 9" key="1">
    <citation type="journal article" date="2014" name="Nat. Commun.">
        <title>Klebsormidium flaccidum genome reveals primary factors for plant terrestrial adaptation.</title>
        <authorList>
            <person name="Hori K."/>
            <person name="Maruyama F."/>
            <person name="Fujisawa T."/>
            <person name="Togashi T."/>
            <person name="Yamamoto N."/>
            <person name="Seo M."/>
            <person name="Sato S."/>
            <person name="Yamada T."/>
            <person name="Mori H."/>
            <person name="Tajima N."/>
            <person name="Moriyama T."/>
            <person name="Ikeuchi M."/>
            <person name="Watanabe M."/>
            <person name="Wada H."/>
            <person name="Kobayashi K."/>
            <person name="Saito M."/>
            <person name="Masuda T."/>
            <person name="Sasaki-Sekimoto Y."/>
            <person name="Mashiguchi K."/>
            <person name="Awai K."/>
            <person name="Shimojima M."/>
            <person name="Masuda S."/>
            <person name="Iwai M."/>
            <person name="Nobusawa T."/>
            <person name="Narise T."/>
            <person name="Kondo S."/>
            <person name="Saito H."/>
            <person name="Sato R."/>
            <person name="Murakawa M."/>
            <person name="Ihara Y."/>
            <person name="Oshima-Yamada Y."/>
            <person name="Ohtaka K."/>
            <person name="Satoh M."/>
            <person name="Sonobe K."/>
            <person name="Ishii M."/>
            <person name="Ohtani R."/>
            <person name="Kanamori-Sato M."/>
            <person name="Honoki R."/>
            <person name="Miyazaki D."/>
            <person name="Mochizuki H."/>
            <person name="Umetsu J."/>
            <person name="Higashi K."/>
            <person name="Shibata D."/>
            <person name="Kamiya Y."/>
            <person name="Sato N."/>
            <person name="Nakamura Y."/>
            <person name="Tabata S."/>
            <person name="Ida S."/>
            <person name="Kurokawa K."/>
            <person name="Ohta H."/>
        </authorList>
    </citation>
    <scope>NUCLEOTIDE SEQUENCE [LARGE SCALE GENOMIC DNA]</scope>
    <source>
        <strain evidence="8 9">NIES-2285</strain>
    </source>
</reference>
<evidence type="ECO:0000256" key="1">
    <source>
        <dbReference type="ARBA" id="ARBA00007061"/>
    </source>
</evidence>
<feature type="domain" description="Hydroxymethylglutaryl-coenzyme A synthase N-terminal" evidence="6">
    <location>
        <begin position="4"/>
        <end position="177"/>
    </location>
</feature>
<keyword evidence="5" id="KW-0756">Sterol biosynthesis</keyword>
<dbReference type="PROSITE" id="PS01226">
    <property type="entry name" value="HMG_COA_SYNTHASE"/>
    <property type="match status" value="1"/>
</dbReference>
<keyword evidence="2 5" id="KW-0808">Transferase</keyword>
<dbReference type="EMBL" id="DF237596">
    <property type="protein sequence ID" value="GAQ90489.1"/>
    <property type="molecule type" value="Genomic_DNA"/>
</dbReference>
<name>A0A1Y1IM14_KLENI</name>
<evidence type="ECO:0000256" key="2">
    <source>
        <dbReference type="ARBA" id="ARBA00022679"/>
    </source>
</evidence>
<keyword evidence="5" id="KW-0753">Steroid metabolism</keyword>
<keyword evidence="9" id="KW-1185">Reference proteome</keyword>
<feature type="active site" description="Acyl-thioester intermediate" evidence="3">
    <location>
        <position position="120"/>
    </location>
</feature>
<dbReference type="PANTHER" id="PTHR43323">
    <property type="entry name" value="3-HYDROXY-3-METHYLGLUTARYL COENZYME A SYNTHASE"/>
    <property type="match status" value="1"/>
</dbReference>
<dbReference type="Proteomes" id="UP000054558">
    <property type="component" value="Unassembled WGS sequence"/>
</dbReference>
<evidence type="ECO:0000259" key="6">
    <source>
        <dbReference type="Pfam" id="PF01154"/>
    </source>
</evidence>
<accession>A0A1Y1IM14</accession>
<keyword evidence="5" id="KW-0443">Lipid metabolism</keyword>
<proteinExistence type="inferred from homology"/>
<dbReference type="InterPro" id="IPR013746">
    <property type="entry name" value="HMG_CoA_synt_C_dom"/>
</dbReference>
<dbReference type="Pfam" id="PF08540">
    <property type="entry name" value="HMG_CoA_synt_C"/>
    <property type="match status" value="1"/>
</dbReference>
<dbReference type="OMA" id="DDAYNWI"/>
<dbReference type="Gene3D" id="3.40.47.10">
    <property type="match status" value="1"/>
</dbReference>
<dbReference type="UniPathway" id="UPA00058">
    <property type="reaction ID" value="UER00102"/>
</dbReference>
<dbReference type="InterPro" id="IPR010122">
    <property type="entry name" value="HMG_CoA_synthase_euk"/>
</dbReference>
<dbReference type="GO" id="GO:0010142">
    <property type="term" value="P:farnesyl diphosphate biosynthetic process, mevalonate pathway"/>
    <property type="evidence" value="ECO:0000318"/>
    <property type="project" value="GO_Central"/>
</dbReference>
<evidence type="ECO:0000259" key="7">
    <source>
        <dbReference type="Pfam" id="PF08540"/>
    </source>
</evidence>
<dbReference type="GO" id="GO:0004421">
    <property type="term" value="F:hydroxymethylglutaryl-CoA synthase activity"/>
    <property type="evidence" value="ECO:0000318"/>
    <property type="project" value="GO_Central"/>
</dbReference>
<organism evidence="8 9">
    <name type="scientific">Klebsormidium nitens</name>
    <name type="common">Green alga</name>
    <name type="synonym">Ulothrix nitens</name>
    <dbReference type="NCBI Taxonomy" id="105231"/>
    <lineage>
        <taxon>Eukaryota</taxon>
        <taxon>Viridiplantae</taxon>
        <taxon>Streptophyta</taxon>
        <taxon>Klebsormidiophyceae</taxon>
        <taxon>Klebsormidiales</taxon>
        <taxon>Klebsormidiaceae</taxon>
        <taxon>Klebsormidium</taxon>
    </lineage>
</organism>
<dbReference type="OrthoDB" id="1269963at2759"/>
<dbReference type="InterPro" id="IPR016039">
    <property type="entry name" value="Thiolase-like"/>
</dbReference>
<feature type="binding site" evidence="4">
    <location>
        <position position="260"/>
    </location>
    <ligand>
        <name>CoA</name>
        <dbReference type="ChEBI" id="CHEBI:57287"/>
    </ligand>
</feature>
<dbReference type="CDD" id="cd00827">
    <property type="entry name" value="init_cond_enzymes"/>
    <property type="match status" value="1"/>
</dbReference>